<evidence type="ECO:0000256" key="1">
    <source>
        <dbReference type="SAM" id="MobiDB-lite"/>
    </source>
</evidence>
<dbReference type="EMBL" id="KZ502286">
    <property type="protein sequence ID" value="PKU81067.1"/>
    <property type="molecule type" value="Genomic_DNA"/>
</dbReference>
<proteinExistence type="predicted"/>
<reference evidence="2 3" key="1">
    <citation type="journal article" date="2016" name="Sci. Rep.">
        <title>The Dendrobium catenatum Lindl. genome sequence provides insights into polysaccharide synthase, floral development and adaptive evolution.</title>
        <authorList>
            <person name="Zhang G.Q."/>
            <person name="Xu Q."/>
            <person name="Bian C."/>
            <person name="Tsai W.C."/>
            <person name="Yeh C.M."/>
            <person name="Liu K.W."/>
            <person name="Yoshida K."/>
            <person name="Zhang L.S."/>
            <person name="Chang S.B."/>
            <person name="Chen F."/>
            <person name="Shi Y."/>
            <person name="Su Y.Y."/>
            <person name="Zhang Y.Q."/>
            <person name="Chen L.J."/>
            <person name="Yin Y."/>
            <person name="Lin M."/>
            <person name="Huang H."/>
            <person name="Deng H."/>
            <person name="Wang Z.W."/>
            <person name="Zhu S.L."/>
            <person name="Zhao X."/>
            <person name="Deng C."/>
            <person name="Niu S.C."/>
            <person name="Huang J."/>
            <person name="Wang M."/>
            <person name="Liu G.H."/>
            <person name="Yang H.J."/>
            <person name="Xiao X.J."/>
            <person name="Hsiao Y.Y."/>
            <person name="Wu W.L."/>
            <person name="Chen Y.Y."/>
            <person name="Mitsuda N."/>
            <person name="Ohme-Takagi M."/>
            <person name="Luo Y.B."/>
            <person name="Van de Peer Y."/>
            <person name="Liu Z.J."/>
        </authorList>
    </citation>
    <scope>NUCLEOTIDE SEQUENCE [LARGE SCALE GENOMIC DNA]</scope>
    <source>
        <tissue evidence="2">The whole plant</tissue>
    </source>
</reference>
<keyword evidence="3" id="KW-1185">Reference proteome</keyword>
<organism evidence="2 3">
    <name type="scientific">Dendrobium catenatum</name>
    <dbReference type="NCBI Taxonomy" id="906689"/>
    <lineage>
        <taxon>Eukaryota</taxon>
        <taxon>Viridiplantae</taxon>
        <taxon>Streptophyta</taxon>
        <taxon>Embryophyta</taxon>
        <taxon>Tracheophyta</taxon>
        <taxon>Spermatophyta</taxon>
        <taxon>Magnoliopsida</taxon>
        <taxon>Liliopsida</taxon>
        <taxon>Asparagales</taxon>
        <taxon>Orchidaceae</taxon>
        <taxon>Epidendroideae</taxon>
        <taxon>Malaxideae</taxon>
        <taxon>Dendrobiinae</taxon>
        <taxon>Dendrobium</taxon>
    </lineage>
</organism>
<accession>A0A2I0WZK2</accession>
<reference evidence="2 3" key="2">
    <citation type="journal article" date="2017" name="Nature">
        <title>The Apostasia genome and the evolution of orchids.</title>
        <authorList>
            <person name="Zhang G.Q."/>
            <person name="Liu K.W."/>
            <person name="Li Z."/>
            <person name="Lohaus R."/>
            <person name="Hsiao Y.Y."/>
            <person name="Niu S.C."/>
            <person name="Wang J.Y."/>
            <person name="Lin Y.C."/>
            <person name="Xu Q."/>
            <person name="Chen L.J."/>
            <person name="Yoshida K."/>
            <person name="Fujiwara S."/>
            <person name="Wang Z.W."/>
            <person name="Zhang Y.Q."/>
            <person name="Mitsuda N."/>
            <person name="Wang M."/>
            <person name="Liu G.H."/>
            <person name="Pecoraro L."/>
            <person name="Huang H.X."/>
            <person name="Xiao X.J."/>
            <person name="Lin M."/>
            <person name="Wu X.Y."/>
            <person name="Wu W.L."/>
            <person name="Chen Y.Y."/>
            <person name="Chang S.B."/>
            <person name="Sakamoto S."/>
            <person name="Ohme-Takagi M."/>
            <person name="Yagi M."/>
            <person name="Zeng S.J."/>
            <person name="Shen C.Y."/>
            <person name="Yeh C.M."/>
            <person name="Luo Y.B."/>
            <person name="Tsai W.C."/>
            <person name="Van de Peer Y."/>
            <person name="Liu Z.J."/>
        </authorList>
    </citation>
    <scope>NUCLEOTIDE SEQUENCE [LARGE SCALE GENOMIC DNA]</scope>
    <source>
        <tissue evidence="2">The whole plant</tissue>
    </source>
</reference>
<protein>
    <submittedName>
        <fullName evidence="2">5'-3' exoribonuclease 2</fullName>
    </submittedName>
</protein>
<dbReference type="Proteomes" id="UP000233837">
    <property type="component" value="Unassembled WGS sequence"/>
</dbReference>
<dbReference type="PANTHER" id="PTHR47481">
    <property type="match status" value="1"/>
</dbReference>
<dbReference type="Pfam" id="PF14223">
    <property type="entry name" value="Retrotran_gag_2"/>
    <property type="match status" value="1"/>
</dbReference>
<evidence type="ECO:0000313" key="3">
    <source>
        <dbReference type="Proteomes" id="UP000233837"/>
    </source>
</evidence>
<dbReference type="PANTHER" id="PTHR47481:SF31">
    <property type="entry name" value="OS01G0873500 PROTEIN"/>
    <property type="match status" value="1"/>
</dbReference>
<dbReference type="AlphaFoldDB" id="A0A2I0WZK2"/>
<sequence length="235" mass="25834">MHNKTMNDYLTSVKTLVDNIIAAGGSVDTEDILLYTLNGLPPSYQSFKTAIRTALHPISLDEFYSFLRSEEVNQTTDAIRDLSFANAQPTSDPALALVSTRGRGRTRFSNRARGRSSTTRPPRQPRFDGNCQICGKHGHSSFSCWHRGNMQFVPPTPTPNAALFVESETTPWFLDSGATAHLTPDPLPLQQPYSGKDQVLVGNGNLLPIHHVGNGLLPTPLRSDDQSYTSSRPMP</sequence>
<evidence type="ECO:0000313" key="2">
    <source>
        <dbReference type="EMBL" id="PKU81067.1"/>
    </source>
</evidence>
<name>A0A2I0WZK2_9ASPA</name>
<feature type="compositionally biased region" description="Polar residues" evidence="1">
    <location>
        <begin position="226"/>
        <end position="235"/>
    </location>
</feature>
<feature type="region of interest" description="Disordered" evidence="1">
    <location>
        <begin position="100"/>
        <end position="128"/>
    </location>
</feature>
<gene>
    <name evidence="2" type="ORF">MA16_Dca017442</name>
</gene>
<feature type="compositionally biased region" description="Basic residues" evidence="1">
    <location>
        <begin position="102"/>
        <end position="114"/>
    </location>
</feature>
<feature type="region of interest" description="Disordered" evidence="1">
    <location>
        <begin position="213"/>
        <end position="235"/>
    </location>
</feature>